<dbReference type="InterPro" id="IPR036526">
    <property type="entry name" value="C-N_Hydrolase_sf"/>
</dbReference>
<organism evidence="4 5">
    <name type="scientific">Flammeovirga agarivorans</name>
    <dbReference type="NCBI Taxonomy" id="2726742"/>
    <lineage>
        <taxon>Bacteria</taxon>
        <taxon>Pseudomonadati</taxon>
        <taxon>Bacteroidota</taxon>
        <taxon>Cytophagia</taxon>
        <taxon>Cytophagales</taxon>
        <taxon>Flammeovirgaceae</taxon>
        <taxon>Flammeovirga</taxon>
    </lineage>
</organism>
<dbReference type="PROSITE" id="PS50263">
    <property type="entry name" value="CN_HYDROLASE"/>
    <property type="match status" value="1"/>
</dbReference>
<dbReference type="InterPro" id="IPR050345">
    <property type="entry name" value="Aliph_Amidase/BUP"/>
</dbReference>
<comment type="similarity">
    <text evidence="2">Belongs to the carbon-nitrogen hydrolase superfamily.</text>
</comment>
<feature type="domain" description="CN hydrolase" evidence="3">
    <location>
        <begin position="4"/>
        <end position="266"/>
    </location>
</feature>
<keyword evidence="5" id="KW-1185">Reference proteome</keyword>
<evidence type="ECO:0000313" key="5">
    <source>
        <dbReference type="Proteomes" id="UP000585050"/>
    </source>
</evidence>
<dbReference type="NCBIfam" id="TIGR03381">
    <property type="entry name" value="agmatine_aguB"/>
    <property type="match status" value="1"/>
</dbReference>
<dbReference type="SUPFAM" id="SSF56317">
    <property type="entry name" value="Carbon-nitrogen hydrolase"/>
    <property type="match status" value="1"/>
</dbReference>
<evidence type="ECO:0000256" key="1">
    <source>
        <dbReference type="ARBA" id="ARBA00022801"/>
    </source>
</evidence>
<dbReference type="CDD" id="cd07573">
    <property type="entry name" value="CPA"/>
    <property type="match status" value="1"/>
</dbReference>
<name>A0A7X8XV27_9BACT</name>
<dbReference type="EC" id="3.5.1.53" evidence="4"/>
<dbReference type="PANTHER" id="PTHR43674:SF2">
    <property type="entry name" value="BETA-UREIDOPROPIONASE"/>
    <property type="match status" value="1"/>
</dbReference>
<comment type="caution">
    <text evidence="4">The sequence shown here is derived from an EMBL/GenBank/DDBJ whole genome shotgun (WGS) entry which is preliminary data.</text>
</comment>
<gene>
    <name evidence="4" type="primary">aguB</name>
    <name evidence="4" type="ORF">HGP29_07075</name>
</gene>
<dbReference type="EMBL" id="JABAIL010000002">
    <property type="protein sequence ID" value="NLR90962.1"/>
    <property type="molecule type" value="Genomic_DNA"/>
</dbReference>
<evidence type="ECO:0000259" key="3">
    <source>
        <dbReference type="PROSITE" id="PS50263"/>
    </source>
</evidence>
<dbReference type="PANTHER" id="PTHR43674">
    <property type="entry name" value="NITRILASE C965.09-RELATED"/>
    <property type="match status" value="1"/>
</dbReference>
<dbReference type="InterPro" id="IPR017755">
    <property type="entry name" value="N-carbamoylputrescine_amidase"/>
</dbReference>
<dbReference type="Proteomes" id="UP000585050">
    <property type="component" value="Unassembled WGS sequence"/>
</dbReference>
<evidence type="ECO:0000256" key="2">
    <source>
        <dbReference type="ARBA" id="ARBA00034122"/>
    </source>
</evidence>
<sequence>MKKVTVSATQTSFTWDKEDNLRKAEKLVREAASKGAQIILLSELFETPYFCLQPDEKHFELAKPVEENAAVKHFQKIAKELEVVLPISFYERENHARYNSIAIIDADGSILGVYRKTHIPDSPGYFEKFFFNPGDTGFKVWDTRYAKIGVGICWDQWFPETARSMALMGAEVLFFPTAIGSEPQDPNLISKDHWQATQCGHAAANVTPVVAANRFGRETTTDVFDKDAKEVGITFYGSSFIANEHGQKVEEAGQDEEAVLVHTFDLDDIEKTRTSWGLFRDRRPEYYEVITSSDGVHPNKF</sequence>
<dbReference type="Pfam" id="PF00795">
    <property type="entry name" value="CN_hydrolase"/>
    <property type="match status" value="1"/>
</dbReference>
<dbReference type="GO" id="GO:0050126">
    <property type="term" value="F:N-carbamoylputrescine amidase activity"/>
    <property type="evidence" value="ECO:0007669"/>
    <property type="project" value="UniProtKB-EC"/>
</dbReference>
<dbReference type="InterPro" id="IPR003010">
    <property type="entry name" value="C-N_Hydrolase"/>
</dbReference>
<dbReference type="RefSeq" id="WP_168881668.1">
    <property type="nucleotide sequence ID" value="NZ_JABAIL010000002.1"/>
</dbReference>
<dbReference type="GO" id="GO:0033388">
    <property type="term" value="P:putrescine biosynthetic process from arginine"/>
    <property type="evidence" value="ECO:0007669"/>
    <property type="project" value="TreeGrafter"/>
</dbReference>
<proteinExistence type="inferred from homology"/>
<accession>A0A7X8XV27</accession>
<evidence type="ECO:0000313" key="4">
    <source>
        <dbReference type="EMBL" id="NLR90962.1"/>
    </source>
</evidence>
<protein>
    <submittedName>
        <fullName evidence="4">N-carbamoylputrescine amidase</fullName>
        <ecNumber evidence="4">3.5.1.53</ecNumber>
    </submittedName>
</protein>
<keyword evidence="1 4" id="KW-0378">Hydrolase</keyword>
<dbReference type="AlphaFoldDB" id="A0A7X8XV27"/>
<reference evidence="4 5" key="1">
    <citation type="submission" date="2020-04" db="EMBL/GenBank/DDBJ databases">
        <title>Flammeovirga sp. SR4, a novel species isolated from seawater.</title>
        <authorList>
            <person name="Wang X."/>
        </authorList>
    </citation>
    <scope>NUCLEOTIDE SEQUENCE [LARGE SCALE GENOMIC DNA]</scope>
    <source>
        <strain evidence="4 5">SR4</strain>
    </source>
</reference>
<dbReference type="Gene3D" id="3.60.110.10">
    <property type="entry name" value="Carbon-nitrogen hydrolase"/>
    <property type="match status" value="1"/>
</dbReference>